<proteinExistence type="predicted"/>
<reference evidence="9" key="1">
    <citation type="submission" date="2022-10" db="EMBL/GenBank/DDBJ databases">
        <title>WGS of marine actinomycetes from Thailand.</title>
        <authorList>
            <person name="Thawai C."/>
        </authorList>
    </citation>
    <scope>NUCLEOTIDE SEQUENCE</scope>
    <source>
        <strain evidence="9">SW21</strain>
    </source>
</reference>
<dbReference type="GO" id="GO:0030313">
    <property type="term" value="C:cell envelope"/>
    <property type="evidence" value="ECO:0007669"/>
    <property type="project" value="UniProtKB-SubCell"/>
</dbReference>
<dbReference type="PROSITE" id="PS51352">
    <property type="entry name" value="THIOREDOXIN_2"/>
    <property type="match status" value="1"/>
</dbReference>
<dbReference type="SUPFAM" id="SSF52833">
    <property type="entry name" value="Thioredoxin-like"/>
    <property type="match status" value="1"/>
</dbReference>
<feature type="domain" description="Thioredoxin" evidence="8">
    <location>
        <begin position="103"/>
        <end position="247"/>
    </location>
</feature>
<dbReference type="PANTHER" id="PTHR42852:SF6">
    <property type="entry name" value="THIOL:DISULFIDE INTERCHANGE PROTEIN DSBE"/>
    <property type="match status" value="1"/>
</dbReference>
<dbReference type="InterPro" id="IPR013766">
    <property type="entry name" value="Thioredoxin_domain"/>
</dbReference>
<dbReference type="RefSeq" id="WP_235721766.1">
    <property type="nucleotide sequence ID" value="NZ_JAPKFM010000018.1"/>
</dbReference>
<accession>A0A9X3D6E9</accession>
<evidence type="ECO:0000256" key="2">
    <source>
        <dbReference type="ARBA" id="ARBA00022748"/>
    </source>
</evidence>
<dbReference type="CDD" id="cd02966">
    <property type="entry name" value="TlpA_like_family"/>
    <property type="match status" value="1"/>
</dbReference>
<dbReference type="Proteomes" id="UP001143347">
    <property type="component" value="Unassembled WGS sequence"/>
</dbReference>
<evidence type="ECO:0000256" key="6">
    <source>
        <dbReference type="SAM" id="MobiDB-lite"/>
    </source>
</evidence>
<comment type="caution">
    <text evidence="9">The sequence shown here is derived from an EMBL/GenBank/DDBJ whole genome shotgun (WGS) entry which is preliminary data.</text>
</comment>
<dbReference type="GO" id="GO:0016491">
    <property type="term" value="F:oxidoreductase activity"/>
    <property type="evidence" value="ECO:0007669"/>
    <property type="project" value="InterPro"/>
</dbReference>
<evidence type="ECO:0000313" key="10">
    <source>
        <dbReference type="Proteomes" id="UP001143347"/>
    </source>
</evidence>
<dbReference type="GO" id="GO:0017004">
    <property type="term" value="P:cytochrome complex assembly"/>
    <property type="evidence" value="ECO:0007669"/>
    <property type="project" value="UniProtKB-KW"/>
</dbReference>
<feature type="compositionally biased region" description="Low complexity" evidence="6">
    <location>
        <begin position="74"/>
        <end position="92"/>
    </location>
</feature>
<evidence type="ECO:0000256" key="5">
    <source>
        <dbReference type="ARBA" id="ARBA00023284"/>
    </source>
</evidence>
<evidence type="ECO:0000259" key="8">
    <source>
        <dbReference type="PROSITE" id="PS51352"/>
    </source>
</evidence>
<evidence type="ECO:0000256" key="3">
    <source>
        <dbReference type="ARBA" id="ARBA00022968"/>
    </source>
</evidence>
<keyword evidence="2" id="KW-0201">Cytochrome c-type biogenesis</keyword>
<dbReference type="InterPro" id="IPR017937">
    <property type="entry name" value="Thioredoxin_CS"/>
</dbReference>
<dbReference type="Pfam" id="PF08534">
    <property type="entry name" value="Redoxin"/>
    <property type="match status" value="1"/>
</dbReference>
<keyword evidence="7" id="KW-0812">Transmembrane</keyword>
<protein>
    <submittedName>
        <fullName evidence="9">TlpA family protein disulfide reductase</fullName>
    </submittedName>
</protein>
<keyword evidence="5" id="KW-0676">Redox-active center</keyword>
<keyword evidence="3" id="KW-0735">Signal-anchor</keyword>
<keyword evidence="10" id="KW-1185">Reference proteome</keyword>
<dbReference type="InterPro" id="IPR036249">
    <property type="entry name" value="Thioredoxin-like_sf"/>
</dbReference>
<dbReference type="InterPro" id="IPR050553">
    <property type="entry name" value="Thioredoxin_ResA/DsbE_sf"/>
</dbReference>
<sequence>MNQTPRSAESGPDEDDDSAAAPPPRRTSRFPSSARWTIVFTVVILALVIAIWPRGADSDSGGPATSPTATGPRATDAQADDAQMAQARQDAALPPCPETGLPQAARSALAGVSVPCLADGADYDVGTGTAGRPMVVNMWAVWCLPCRRELPVVDSYAQRAGDAVTVLAVHAQEGAQNPYLALRFLIENGVHLPSVLDTDAAIAAALGAPRVFPSTILVRADGTVAKVLPQVFDTPDEIADVVQQYLGVST</sequence>
<dbReference type="PROSITE" id="PS00194">
    <property type="entry name" value="THIOREDOXIN_1"/>
    <property type="match status" value="1"/>
</dbReference>
<feature type="region of interest" description="Disordered" evidence="6">
    <location>
        <begin position="56"/>
        <end position="100"/>
    </location>
</feature>
<organism evidence="9 10">
    <name type="scientific">Gordonia aquimaris</name>
    <dbReference type="NCBI Taxonomy" id="2984863"/>
    <lineage>
        <taxon>Bacteria</taxon>
        <taxon>Bacillati</taxon>
        <taxon>Actinomycetota</taxon>
        <taxon>Actinomycetes</taxon>
        <taxon>Mycobacteriales</taxon>
        <taxon>Gordoniaceae</taxon>
        <taxon>Gordonia</taxon>
    </lineage>
</organism>
<evidence type="ECO:0000256" key="7">
    <source>
        <dbReference type="SAM" id="Phobius"/>
    </source>
</evidence>
<keyword evidence="7" id="KW-1133">Transmembrane helix</keyword>
<feature type="region of interest" description="Disordered" evidence="6">
    <location>
        <begin position="1"/>
        <end position="30"/>
    </location>
</feature>
<dbReference type="EMBL" id="JAPKFM010000018">
    <property type="protein sequence ID" value="MCX2965721.1"/>
    <property type="molecule type" value="Genomic_DNA"/>
</dbReference>
<comment type="subcellular location">
    <subcellularLocation>
        <location evidence="1">Cell envelope</location>
    </subcellularLocation>
</comment>
<keyword evidence="7" id="KW-0472">Membrane</keyword>
<dbReference type="Gene3D" id="3.40.30.10">
    <property type="entry name" value="Glutaredoxin"/>
    <property type="match status" value="1"/>
</dbReference>
<feature type="transmembrane region" description="Helical" evidence="7">
    <location>
        <begin position="34"/>
        <end position="52"/>
    </location>
</feature>
<name>A0A9X3D6E9_9ACTN</name>
<dbReference type="PANTHER" id="PTHR42852">
    <property type="entry name" value="THIOL:DISULFIDE INTERCHANGE PROTEIN DSBE"/>
    <property type="match status" value="1"/>
</dbReference>
<evidence type="ECO:0000256" key="4">
    <source>
        <dbReference type="ARBA" id="ARBA00023157"/>
    </source>
</evidence>
<dbReference type="AlphaFoldDB" id="A0A9X3D6E9"/>
<evidence type="ECO:0000256" key="1">
    <source>
        <dbReference type="ARBA" id="ARBA00004196"/>
    </source>
</evidence>
<evidence type="ECO:0000313" key="9">
    <source>
        <dbReference type="EMBL" id="MCX2965721.1"/>
    </source>
</evidence>
<dbReference type="InterPro" id="IPR013740">
    <property type="entry name" value="Redoxin"/>
</dbReference>
<keyword evidence="4" id="KW-1015">Disulfide bond</keyword>
<gene>
    <name evidence="9" type="ORF">OSB52_16665</name>
</gene>